<feature type="compositionally biased region" description="Basic residues" evidence="1">
    <location>
        <begin position="1"/>
        <end position="13"/>
    </location>
</feature>
<evidence type="ECO:0000313" key="3">
    <source>
        <dbReference type="Proteomes" id="UP001302321"/>
    </source>
</evidence>
<dbReference type="InterPro" id="IPR046341">
    <property type="entry name" value="SET_dom_sf"/>
</dbReference>
<comment type="caution">
    <text evidence="2">The sequence shown here is derived from an EMBL/GenBank/DDBJ whole genome shotgun (WGS) entry which is preliminary data.</text>
</comment>
<reference evidence="2" key="2">
    <citation type="submission" date="2023-05" db="EMBL/GenBank/DDBJ databases">
        <authorList>
            <consortium name="Lawrence Berkeley National Laboratory"/>
            <person name="Steindorff A."/>
            <person name="Hensen N."/>
            <person name="Bonometti L."/>
            <person name="Westerberg I."/>
            <person name="Brannstrom I.O."/>
            <person name="Guillou S."/>
            <person name="Cros-Aarteil S."/>
            <person name="Calhoun S."/>
            <person name="Haridas S."/>
            <person name="Kuo A."/>
            <person name="Mondo S."/>
            <person name="Pangilinan J."/>
            <person name="Riley R."/>
            <person name="Labutti K."/>
            <person name="Andreopoulos B."/>
            <person name="Lipzen A."/>
            <person name="Chen C."/>
            <person name="Yanf M."/>
            <person name="Daum C."/>
            <person name="Ng V."/>
            <person name="Clum A."/>
            <person name="Ohm R."/>
            <person name="Martin F."/>
            <person name="Silar P."/>
            <person name="Natvig D."/>
            <person name="Lalanne C."/>
            <person name="Gautier V."/>
            <person name="Ament-Velasquez S.L."/>
            <person name="Kruys A."/>
            <person name="Hutchinson M.I."/>
            <person name="Powell A.J."/>
            <person name="Barry K."/>
            <person name="Miller A.N."/>
            <person name="Grigoriev I.V."/>
            <person name="Debuchy R."/>
            <person name="Gladieux P."/>
            <person name="Thoren M.H."/>
            <person name="Johannesson H."/>
        </authorList>
    </citation>
    <scope>NUCLEOTIDE SEQUENCE</scope>
    <source>
        <strain evidence="2">CBS 892.96</strain>
    </source>
</reference>
<proteinExistence type="predicted"/>
<dbReference type="EMBL" id="MU866945">
    <property type="protein sequence ID" value="KAK4170604.1"/>
    <property type="molecule type" value="Genomic_DNA"/>
</dbReference>
<dbReference type="SUPFAM" id="SSF82199">
    <property type="entry name" value="SET domain"/>
    <property type="match status" value="1"/>
</dbReference>
<feature type="region of interest" description="Disordered" evidence="1">
    <location>
        <begin position="113"/>
        <end position="139"/>
    </location>
</feature>
<gene>
    <name evidence="2" type="ORF">QBC36DRAFT_201075</name>
</gene>
<protein>
    <recommendedName>
        <fullName evidence="4">SET domain-containing protein</fullName>
    </recommendedName>
</protein>
<evidence type="ECO:0000256" key="1">
    <source>
        <dbReference type="SAM" id="MobiDB-lite"/>
    </source>
</evidence>
<evidence type="ECO:0000313" key="2">
    <source>
        <dbReference type="EMBL" id="KAK4170604.1"/>
    </source>
</evidence>
<feature type="compositionally biased region" description="Low complexity" evidence="1">
    <location>
        <begin position="126"/>
        <end position="136"/>
    </location>
</feature>
<evidence type="ECO:0008006" key="4">
    <source>
        <dbReference type="Google" id="ProtNLM"/>
    </source>
</evidence>
<name>A0AAN7A226_9PEZI</name>
<dbReference type="Gene3D" id="2.170.270.10">
    <property type="entry name" value="SET domain"/>
    <property type="match status" value="1"/>
</dbReference>
<sequence>RKTPNNPPKRFKKFYPPPPPPPSLNIICVILTEITISDPAFGQSGLFATQHLSPGSLILPYLGEYHPGSGPGLQNSDGYDYSKSDYDLWLDREGDVAVDAARCGNEARFVNDYRGVPYHPPPPGPGAKQPKQQKGRPNAEFRVAWDERRQERVMSVWVLPEGKKGLNKGVERGGEVLVSYGRGFWEERRRGEQEGGDQEEE</sequence>
<feature type="non-terminal residue" evidence="2">
    <location>
        <position position="1"/>
    </location>
</feature>
<organism evidence="2 3">
    <name type="scientific">Triangularia setosa</name>
    <dbReference type="NCBI Taxonomy" id="2587417"/>
    <lineage>
        <taxon>Eukaryota</taxon>
        <taxon>Fungi</taxon>
        <taxon>Dikarya</taxon>
        <taxon>Ascomycota</taxon>
        <taxon>Pezizomycotina</taxon>
        <taxon>Sordariomycetes</taxon>
        <taxon>Sordariomycetidae</taxon>
        <taxon>Sordariales</taxon>
        <taxon>Podosporaceae</taxon>
        <taxon>Triangularia</taxon>
    </lineage>
</organism>
<dbReference type="Proteomes" id="UP001302321">
    <property type="component" value="Unassembled WGS sequence"/>
</dbReference>
<dbReference type="AlphaFoldDB" id="A0AAN7A226"/>
<feature type="region of interest" description="Disordered" evidence="1">
    <location>
        <begin position="1"/>
        <end position="20"/>
    </location>
</feature>
<keyword evidence="3" id="KW-1185">Reference proteome</keyword>
<accession>A0AAN7A226</accession>
<reference evidence="2" key="1">
    <citation type="journal article" date="2023" name="Mol. Phylogenet. Evol.">
        <title>Genome-scale phylogeny and comparative genomics of the fungal order Sordariales.</title>
        <authorList>
            <person name="Hensen N."/>
            <person name="Bonometti L."/>
            <person name="Westerberg I."/>
            <person name="Brannstrom I.O."/>
            <person name="Guillou S."/>
            <person name="Cros-Aarteil S."/>
            <person name="Calhoun S."/>
            <person name="Haridas S."/>
            <person name="Kuo A."/>
            <person name="Mondo S."/>
            <person name="Pangilinan J."/>
            <person name="Riley R."/>
            <person name="LaButti K."/>
            <person name="Andreopoulos B."/>
            <person name="Lipzen A."/>
            <person name="Chen C."/>
            <person name="Yan M."/>
            <person name="Daum C."/>
            <person name="Ng V."/>
            <person name="Clum A."/>
            <person name="Steindorff A."/>
            <person name="Ohm R.A."/>
            <person name="Martin F."/>
            <person name="Silar P."/>
            <person name="Natvig D.O."/>
            <person name="Lalanne C."/>
            <person name="Gautier V."/>
            <person name="Ament-Velasquez S.L."/>
            <person name="Kruys A."/>
            <person name="Hutchinson M.I."/>
            <person name="Powell A.J."/>
            <person name="Barry K."/>
            <person name="Miller A.N."/>
            <person name="Grigoriev I.V."/>
            <person name="Debuchy R."/>
            <person name="Gladieux P."/>
            <person name="Hiltunen Thoren M."/>
            <person name="Johannesson H."/>
        </authorList>
    </citation>
    <scope>NUCLEOTIDE SEQUENCE</scope>
    <source>
        <strain evidence="2">CBS 892.96</strain>
    </source>
</reference>